<dbReference type="EMBL" id="CP087164">
    <property type="protein sequence ID" value="UGS36402.1"/>
    <property type="molecule type" value="Genomic_DNA"/>
</dbReference>
<organism evidence="4 5">
    <name type="scientific">Capillimicrobium parvum</name>
    <dbReference type="NCBI Taxonomy" id="2884022"/>
    <lineage>
        <taxon>Bacteria</taxon>
        <taxon>Bacillati</taxon>
        <taxon>Actinomycetota</taxon>
        <taxon>Thermoleophilia</taxon>
        <taxon>Solirubrobacterales</taxon>
        <taxon>Capillimicrobiaceae</taxon>
        <taxon>Capillimicrobium</taxon>
    </lineage>
</organism>
<feature type="region of interest" description="Disordered" evidence="1">
    <location>
        <begin position="126"/>
        <end position="145"/>
    </location>
</feature>
<evidence type="ECO:0000256" key="1">
    <source>
        <dbReference type="SAM" id="MobiDB-lite"/>
    </source>
</evidence>
<dbReference type="KEGG" id="sbae:DSM104329_02806"/>
<evidence type="ECO:0000256" key="2">
    <source>
        <dbReference type="SAM" id="SignalP"/>
    </source>
</evidence>
<keyword evidence="5" id="KW-1185">Reference proteome</keyword>
<evidence type="ECO:0000259" key="3">
    <source>
        <dbReference type="Pfam" id="PF01471"/>
    </source>
</evidence>
<name>A0A9E7C1B3_9ACTN</name>
<evidence type="ECO:0000313" key="4">
    <source>
        <dbReference type="EMBL" id="UGS36402.1"/>
    </source>
</evidence>
<protein>
    <recommendedName>
        <fullName evidence="3">Peptidoglycan binding-like domain-containing protein</fullName>
    </recommendedName>
</protein>
<dbReference type="InterPro" id="IPR036365">
    <property type="entry name" value="PGBD-like_sf"/>
</dbReference>
<dbReference type="InterPro" id="IPR036366">
    <property type="entry name" value="PGBDSf"/>
</dbReference>
<reference evidence="4" key="1">
    <citation type="journal article" date="2022" name="Int. J. Syst. Evol. Microbiol.">
        <title>Pseudomonas aegrilactucae sp. nov. and Pseudomonas morbosilactucae sp. nov., pathogens causing bacterial rot of lettuce in Japan.</title>
        <authorList>
            <person name="Sawada H."/>
            <person name="Fujikawa T."/>
            <person name="Satou M."/>
        </authorList>
    </citation>
    <scope>NUCLEOTIDE SEQUENCE</scope>
    <source>
        <strain evidence="4">0166_1</strain>
    </source>
</reference>
<gene>
    <name evidence="4" type="ORF">DSM104329_02806</name>
</gene>
<feature type="chain" id="PRO_5039690032" description="Peptidoglycan binding-like domain-containing protein" evidence="2">
    <location>
        <begin position="31"/>
        <end position="471"/>
    </location>
</feature>
<evidence type="ECO:0000313" key="5">
    <source>
        <dbReference type="Proteomes" id="UP001162834"/>
    </source>
</evidence>
<sequence length="471" mass="49801">MFGVKEAMRSTRAALAAFAAAGLMAAPAAAAPKTPSIAQVKCLRACVGQKTVSPGGLLRLRGDRFSRGMRAAFRVRGGARHTFPTGVKSRTLARVTVPKDAVAGPLYVRDRAGRRSNAVRPMRIAAPSLDPAPKPTPASAPATATGSAFDGNGMWIWYVSRSSGGDPQAIVAQARAHGVSTVFIKSADGATAWSQFTPQLVSALKAGGLDVCAWQYVYGTRPDLEAQVAAQSLQAGADCFVIDAEKEYEGRYAEAQRYVAGLRAAVGDAYPIGFTSFPYVDYHPSLPYSVFLGPGGAQYNAPQIYWKDIGGGVDAVVDHSYQHNRPYGRPIVPLGQLYDNPSDADVLRFRQLIAAAGATGVSWWDWQHAGSGNWDAIAQPLVPPVAPVLDPGMVTLTKGMKGDLVIWAQQHLNGAGQTITVNGRYDAAMTVAVTAYQAAMGLAQTGSIDTLTWQALLRSPAAVVDWAAATR</sequence>
<accession>A0A9E7C1B3</accession>
<keyword evidence="2" id="KW-0732">Signal</keyword>
<proteinExistence type="predicted"/>
<dbReference type="InterPro" id="IPR002477">
    <property type="entry name" value="Peptidoglycan-bd-like"/>
</dbReference>
<dbReference type="Proteomes" id="UP001162834">
    <property type="component" value="Chromosome"/>
</dbReference>
<dbReference type="SUPFAM" id="SSF47090">
    <property type="entry name" value="PGBD-like"/>
    <property type="match status" value="1"/>
</dbReference>
<dbReference type="Pfam" id="PF01471">
    <property type="entry name" value="PG_binding_1"/>
    <property type="match status" value="1"/>
</dbReference>
<feature type="domain" description="Peptidoglycan binding-like" evidence="3">
    <location>
        <begin position="402"/>
        <end position="456"/>
    </location>
</feature>
<dbReference type="AlphaFoldDB" id="A0A9E7C1B3"/>
<dbReference type="Gene3D" id="1.10.101.10">
    <property type="entry name" value="PGBD-like superfamily/PGBD"/>
    <property type="match status" value="1"/>
</dbReference>
<feature type="signal peptide" evidence="2">
    <location>
        <begin position="1"/>
        <end position="30"/>
    </location>
</feature>